<dbReference type="PROSITE" id="PS00211">
    <property type="entry name" value="ABC_TRANSPORTER_1"/>
    <property type="match status" value="1"/>
</dbReference>
<dbReference type="PANTHER" id="PTHR48041">
    <property type="entry name" value="ABC TRANSPORTER G FAMILY MEMBER 28"/>
    <property type="match status" value="1"/>
</dbReference>
<dbReference type="GO" id="GO:0140359">
    <property type="term" value="F:ABC-type transporter activity"/>
    <property type="evidence" value="ECO:0007669"/>
    <property type="project" value="InterPro"/>
</dbReference>
<dbReference type="InterPro" id="IPR003439">
    <property type="entry name" value="ABC_transporter-like_ATP-bd"/>
</dbReference>
<dbReference type="FunFam" id="3.40.50.300:FF:000367">
    <property type="entry name" value="ABC transporter G family member 24"/>
    <property type="match status" value="1"/>
</dbReference>
<feature type="transmembrane region" description="Helical" evidence="8">
    <location>
        <begin position="667"/>
        <end position="684"/>
    </location>
</feature>
<dbReference type="AlphaFoldDB" id="A0A7S0DJA6"/>
<evidence type="ECO:0000256" key="8">
    <source>
        <dbReference type="SAM" id="Phobius"/>
    </source>
</evidence>
<comment type="subcellular location">
    <subcellularLocation>
        <location evidence="1">Membrane</location>
        <topology evidence="1">Multi-pass membrane protein</topology>
    </subcellularLocation>
</comment>
<dbReference type="GO" id="GO:0016020">
    <property type="term" value="C:membrane"/>
    <property type="evidence" value="ECO:0007669"/>
    <property type="project" value="UniProtKB-SubCell"/>
</dbReference>
<reference evidence="10" key="1">
    <citation type="submission" date="2021-01" db="EMBL/GenBank/DDBJ databases">
        <authorList>
            <person name="Corre E."/>
            <person name="Pelletier E."/>
            <person name="Niang G."/>
            <person name="Scheremetjew M."/>
            <person name="Finn R."/>
            <person name="Kale V."/>
            <person name="Holt S."/>
            <person name="Cochrane G."/>
            <person name="Meng A."/>
            <person name="Brown T."/>
            <person name="Cohen L."/>
        </authorList>
    </citation>
    <scope>NUCLEOTIDE SEQUENCE</scope>
    <source>
        <strain evidence="10">CCMP2058</strain>
    </source>
</reference>
<dbReference type="GO" id="GO:0005524">
    <property type="term" value="F:ATP binding"/>
    <property type="evidence" value="ECO:0007669"/>
    <property type="project" value="UniProtKB-KW"/>
</dbReference>
<name>A0A7S0DJA6_9EUKA</name>
<dbReference type="Gene3D" id="3.40.50.300">
    <property type="entry name" value="P-loop containing nucleotide triphosphate hydrolases"/>
    <property type="match status" value="1"/>
</dbReference>
<dbReference type="InterPro" id="IPR017871">
    <property type="entry name" value="ABC_transporter-like_CS"/>
</dbReference>
<dbReference type="Pfam" id="PF19055">
    <property type="entry name" value="ABC2_membrane_7"/>
    <property type="match status" value="1"/>
</dbReference>
<evidence type="ECO:0000256" key="4">
    <source>
        <dbReference type="ARBA" id="ARBA00022741"/>
    </source>
</evidence>
<keyword evidence="4" id="KW-0547">Nucleotide-binding</keyword>
<protein>
    <recommendedName>
        <fullName evidence="9">ABC transporter domain-containing protein</fullName>
    </recommendedName>
</protein>
<evidence type="ECO:0000256" key="3">
    <source>
        <dbReference type="ARBA" id="ARBA00022692"/>
    </source>
</evidence>
<feature type="transmembrane region" description="Helical" evidence="8">
    <location>
        <begin position="798"/>
        <end position="819"/>
    </location>
</feature>
<dbReference type="PANTHER" id="PTHR48041:SF91">
    <property type="entry name" value="ABC TRANSPORTER G FAMILY MEMBER 28"/>
    <property type="match status" value="1"/>
</dbReference>
<accession>A0A7S0DJA6</accession>
<evidence type="ECO:0000256" key="6">
    <source>
        <dbReference type="ARBA" id="ARBA00022989"/>
    </source>
</evidence>
<feature type="transmembrane region" description="Helical" evidence="8">
    <location>
        <begin position="57"/>
        <end position="78"/>
    </location>
</feature>
<gene>
    <name evidence="10" type="ORF">LAMO00422_LOCUS15195</name>
</gene>
<keyword evidence="7 8" id="KW-0472">Membrane</keyword>
<dbReference type="InterPro" id="IPR050352">
    <property type="entry name" value="ABCG_transporters"/>
</dbReference>
<dbReference type="SMART" id="SM00382">
    <property type="entry name" value="AAA"/>
    <property type="match status" value="1"/>
</dbReference>
<evidence type="ECO:0000256" key="7">
    <source>
        <dbReference type="ARBA" id="ARBA00023136"/>
    </source>
</evidence>
<dbReference type="InterPro" id="IPR043926">
    <property type="entry name" value="ABCG_dom"/>
</dbReference>
<dbReference type="InterPro" id="IPR027417">
    <property type="entry name" value="P-loop_NTPase"/>
</dbReference>
<organism evidence="10">
    <name type="scientific">Amorphochlora amoebiformis</name>
    <dbReference type="NCBI Taxonomy" id="1561963"/>
    <lineage>
        <taxon>Eukaryota</taxon>
        <taxon>Sar</taxon>
        <taxon>Rhizaria</taxon>
        <taxon>Cercozoa</taxon>
        <taxon>Chlorarachniophyceae</taxon>
        <taxon>Amorphochlora</taxon>
    </lineage>
</organism>
<dbReference type="InterPro" id="IPR003593">
    <property type="entry name" value="AAA+_ATPase"/>
</dbReference>
<feature type="transmembrane region" description="Helical" evidence="8">
    <location>
        <begin position="691"/>
        <end position="708"/>
    </location>
</feature>
<dbReference type="InterPro" id="IPR013525">
    <property type="entry name" value="ABC2_TM"/>
</dbReference>
<feature type="transmembrane region" description="Helical" evidence="8">
    <location>
        <begin position="720"/>
        <end position="740"/>
    </location>
</feature>
<evidence type="ECO:0000256" key="1">
    <source>
        <dbReference type="ARBA" id="ARBA00004141"/>
    </source>
</evidence>
<feature type="domain" description="ABC transporter" evidence="9">
    <location>
        <begin position="137"/>
        <end position="377"/>
    </location>
</feature>
<keyword evidence="2" id="KW-0813">Transport</keyword>
<evidence type="ECO:0000313" key="10">
    <source>
        <dbReference type="EMBL" id="CAD8456249.1"/>
    </source>
</evidence>
<keyword evidence="6 8" id="KW-1133">Transmembrane helix</keyword>
<dbReference type="Pfam" id="PF01061">
    <property type="entry name" value="ABC2_membrane"/>
    <property type="match status" value="1"/>
</dbReference>
<evidence type="ECO:0000256" key="5">
    <source>
        <dbReference type="ARBA" id="ARBA00022840"/>
    </source>
</evidence>
<dbReference type="EMBL" id="HBEM01022303">
    <property type="protein sequence ID" value="CAD8456249.1"/>
    <property type="molecule type" value="Transcribed_RNA"/>
</dbReference>
<dbReference type="Pfam" id="PF00005">
    <property type="entry name" value="ABC_tran"/>
    <property type="match status" value="1"/>
</dbReference>
<sequence>MSQPTFCCPGYVCSENTIQLQSCGEGYFCPPQSIEKIKCNDLTVCEERTTEQEKYGVILLVFFFFLFFFVFATLFSHFTELRDANFQRAIKTASAKRYRELDELKGNGGQSDLKISTTDVKDSKNATGPDAQPTFTIDFKELEYTLPDGLTIMQGVSGRFGVGRLCAVMGPSGAGKSTLFNLITGKAKRTNGQLYINHKPEELFKYKRLIGFVPQDDVMLRDMTVTDVLTFSARRRLPSTYTSKQCEEVVAKIVAELEIGHVAESIIGDERKRGISGGQRKRVNIGMELVAKPSLLFLDEPTTGLDASTALDLCQTLKRLCRKDSLTAAAIIHSPSPKTFATFDDFCLLGKGGRMIYFGPVTEAYDYFALLGFSCPSESNPADFYLEVSLGKVQSSDARLRDMHWSALFTLWHAHEEAKDAHPSDKALYLEAMSKAFDAVGNSTNTRIKDKTKVAEEAKKIAAAAANEEKAKCCHPKCRRCWTTFTKSLYTFYKHAVYDTYMYWFAKGDGVCPELGMYLFNILTCGCVLKPTRRLPPVYVIFWLCLKRAFKQVYGNIWDFMQEQVLHVGLGLFLAASANQLVYIGRVEPDVCEVLAPAQMRGPCTQPIRDGYTGTANFMCFAIGFAGIAVGSTTFGAEKTVFYRHVSTGLDVVPYFFAKIVNDLPRMFIASVIVTFLMQAQFYSVGDTGKILGVTIGLYWTSFSQGYFLSTIVDYMSVPLWGVVFTMFWCLIFSGINIRLTERSNQPGFVQLLFQMSPPRWAIEAFYINEMSFYADYLDISARLSYFQYSLDNYNIDIGAMFYIGLFWQGASLMLLKLVGRNRMK</sequence>
<evidence type="ECO:0000259" key="9">
    <source>
        <dbReference type="PROSITE" id="PS50893"/>
    </source>
</evidence>
<keyword evidence="5" id="KW-0067">ATP-binding</keyword>
<dbReference type="SUPFAM" id="SSF52540">
    <property type="entry name" value="P-loop containing nucleoside triphosphate hydrolases"/>
    <property type="match status" value="1"/>
</dbReference>
<dbReference type="GO" id="GO:0016887">
    <property type="term" value="F:ATP hydrolysis activity"/>
    <property type="evidence" value="ECO:0007669"/>
    <property type="project" value="InterPro"/>
</dbReference>
<keyword evidence="3 8" id="KW-0812">Transmembrane</keyword>
<evidence type="ECO:0000256" key="2">
    <source>
        <dbReference type="ARBA" id="ARBA00022448"/>
    </source>
</evidence>
<proteinExistence type="predicted"/>
<dbReference type="PROSITE" id="PS50893">
    <property type="entry name" value="ABC_TRANSPORTER_2"/>
    <property type="match status" value="1"/>
</dbReference>